<keyword evidence="5" id="KW-1185">Reference proteome</keyword>
<evidence type="ECO:0000313" key="4">
    <source>
        <dbReference type="EMBL" id="MEK8024508.1"/>
    </source>
</evidence>
<dbReference type="NCBIfam" id="TIGR00254">
    <property type="entry name" value="GGDEF"/>
    <property type="match status" value="1"/>
</dbReference>
<dbReference type="PROSITE" id="PS50883">
    <property type="entry name" value="EAL"/>
    <property type="match status" value="1"/>
</dbReference>
<name>A0ABU9B723_9BURK</name>
<dbReference type="InterPro" id="IPR052155">
    <property type="entry name" value="Biofilm_reg_signaling"/>
</dbReference>
<dbReference type="InterPro" id="IPR035919">
    <property type="entry name" value="EAL_sf"/>
</dbReference>
<dbReference type="CDD" id="cd01948">
    <property type="entry name" value="EAL"/>
    <property type="match status" value="1"/>
</dbReference>
<dbReference type="InterPro" id="IPR029787">
    <property type="entry name" value="Nucleotide_cyclase"/>
</dbReference>
<accession>A0ABU9B723</accession>
<protein>
    <submittedName>
        <fullName evidence="4">EAL domain-containing protein</fullName>
    </submittedName>
</protein>
<dbReference type="PANTHER" id="PTHR44757">
    <property type="entry name" value="DIGUANYLATE CYCLASE DGCP"/>
    <property type="match status" value="1"/>
</dbReference>
<dbReference type="InterPro" id="IPR035965">
    <property type="entry name" value="PAS-like_dom_sf"/>
</dbReference>
<evidence type="ECO:0000256" key="1">
    <source>
        <dbReference type="SAM" id="MobiDB-lite"/>
    </source>
</evidence>
<dbReference type="EMBL" id="JBBUTF010000002">
    <property type="protein sequence ID" value="MEK8024508.1"/>
    <property type="molecule type" value="Genomic_DNA"/>
</dbReference>
<dbReference type="SMART" id="SM00052">
    <property type="entry name" value="EAL"/>
    <property type="match status" value="1"/>
</dbReference>
<evidence type="ECO:0000259" key="3">
    <source>
        <dbReference type="PROSITE" id="PS50887"/>
    </source>
</evidence>
<feature type="domain" description="EAL" evidence="2">
    <location>
        <begin position="441"/>
        <end position="693"/>
    </location>
</feature>
<dbReference type="InterPro" id="IPR043128">
    <property type="entry name" value="Rev_trsase/Diguanyl_cyclase"/>
</dbReference>
<dbReference type="InterPro" id="IPR000014">
    <property type="entry name" value="PAS"/>
</dbReference>
<organism evidence="4 5">
    <name type="scientific">Pseudaquabacterium rugosum</name>
    <dbReference type="NCBI Taxonomy" id="2984194"/>
    <lineage>
        <taxon>Bacteria</taxon>
        <taxon>Pseudomonadati</taxon>
        <taxon>Pseudomonadota</taxon>
        <taxon>Betaproteobacteria</taxon>
        <taxon>Burkholderiales</taxon>
        <taxon>Sphaerotilaceae</taxon>
        <taxon>Pseudaquabacterium</taxon>
    </lineage>
</organism>
<reference evidence="4 5" key="1">
    <citation type="submission" date="2024-04" db="EMBL/GenBank/DDBJ databases">
        <title>Novel species of the genus Ideonella isolated from streams.</title>
        <authorList>
            <person name="Lu H."/>
        </authorList>
    </citation>
    <scope>NUCLEOTIDE SEQUENCE [LARGE SCALE GENOMIC DNA]</scope>
    <source>
        <strain evidence="4 5">BYS139W</strain>
    </source>
</reference>
<dbReference type="InterPro" id="IPR000160">
    <property type="entry name" value="GGDEF_dom"/>
</dbReference>
<dbReference type="PANTHER" id="PTHR44757:SF2">
    <property type="entry name" value="BIOFILM ARCHITECTURE MAINTENANCE PROTEIN MBAA"/>
    <property type="match status" value="1"/>
</dbReference>
<dbReference type="Gene3D" id="3.20.20.450">
    <property type="entry name" value="EAL domain"/>
    <property type="match status" value="1"/>
</dbReference>
<gene>
    <name evidence="4" type="ORF">AACH11_00825</name>
</gene>
<dbReference type="RefSeq" id="WP_341372291.1">
    <property type="nucleotide sequence ID" value="NZ_JBBUTF010000002.1"/>
</dbReference>
<dbReference type="Pfam" id="PF00990">
    <property type="entry name" value="GGDEF"/>
    <property type="match status" value="1"/>
</dbReference>
<dbReference type="Pfam" id="PF00563">
    <property type="entry name" value="EAL"/>
    <property type="match status" value="1"/>
</dbReference>
<dbReference type="InterPro" id="IPR001633">
    <property type="entry name" value="EAL_dom"/>
</dbReference>
<feature type="region of interest" description="Disordered" evidence="1">
    <location>
        <begin position="692"/>
        <end position="713"/>
    </location>
</feature>
<feature type="domain" description="GGDEF" evidence="3">
    <location>
        <begin position="299"/>
        <end position="431"/>
    </location>
</feature>
<dbReference type="SUPFAM" id="SSF141868">
    <property type="entry name" value="EAL domain-like"/>
    <property type="match status" value="1"/>
</dbReference>
<dbReference type="Proteomes" id="UP001368500">
    <property type="component" value="Unassembled WGS sequence"/>
</dbReference>
<dbReference type="Gene3D" id="3.30.70.270">
    <property type="match status" value="1"/>
</dbReference>
<comment type="caution">
    <text evidence="4">The sequence shown here is derived from an EMBL/GenBank/DDBJ whole genome shotgun (WGS) entry which is preliminary data.</text>
</comment>
<dbReference type="SMART" id="SM00267">
    <property type="entry name" value="GGDEF"/>
    <property type="match status" value="1"/>
</dbReference>
<dbReference type="Gene3D" id="3.30.450.20">
    <property type="entry name" value="PAS domain"/>
    <property type="match status" value="1"/>
</dbReference>
<dbReference type="PROSITE" id="PS50887">
    <property type="entry name" value="GGDEF"/>
    <property type="match status" value="1"/>
</dbReference>
<proteinExistence type="predicted"/>
<dbReference type="SUPFAM" id="SSF55785">
    <property type="entry name" value="PYP-like sensor domain (PAS domain)"/>
    <property type="match status" value="1"/>
</dbReference>
<evidence type="ECO:0000259" key="2">
    <source>
        <dbReference type="PROSITE" id="PS50883"/>
    </source>
</evidence>
<dbReference type="Pfam" id="PF13188">
    <property type="entry name" value="PAS_8"/>
    <property type="match status" value="2"/>
</dbReference>
<dbReference type="SMART" id="SM00091">
    <property type="entry name" value="PAS"/>
    <property type="match status" value="2"/>
</dbReference>
<sequence length="713" mass="78435">MTQTPALSTPPPRLAADHPARRMLEWIGEPAWLIDGHALHLCAANAAACTLLGLDEATLARLPVEQLIPTPEDTAFWLGVRAGDDGPLHSETVLGDAAGARRHVSRRIHRLGATPDLPACWLVQLQDRSTERAVQDEQQRTLAELQATLESTADGILVTDGQGAIRSFNHRFALIWGLPSELLSRRQDAAVHEHLRLAVEEPELYARRLQTIGQAALMGSTDQITLRSGRVLERVSQPLLVQGRPCGRVWAFRDRTELVRATHRIEQLASSDPLTGLPNRHGLGQALALALQRARTQHQPLAVLVLDLDHFQHVNDGLGASVGDQLLQETAERLRGCVRHQDLVARLGGDQFALLLREADQSAAETTARRVLQAVGQPHCVEDLPFTLTASIGVALYPVDAGEGDVLLAQAEAAMRRAKLSGRECYRLHQPEDGAGDRRHQMRMDHAMRQGLAQQRFRLHYQPQVDLVSGRIVGAEALLRWRDPELGEVSPAQFIPVAEASGFIIALGDWVLRQAVWQAAQWQQRGLQMPVSVNVSALQFQQAEFVQRVADTLAEHGLAGELLELELTESLLQDGDETLGRLAQLSAMGVRLAIDDFGTGYSSLSYLKRMPLRRLKIDRSFVRALPQDESDAAIVRAIVQLARTMELTVIAEGVENEVQRRFLQDIGCDEFQGFLCAPALDVPSFEQRLVNPPEATGPAPRPRLTLVRPGGPA</sequence>
<evidence type="ECO:0000313" key="5">
    <source>
        <dbReference type="Proteomes" id="UP001368500"/>
    </source>
</evidence>
<dbReference type="NCBIfam" id="TIGR00229">
    <property type="entry name" value="sensory_box"/>
    <property type="match status" value="1"/>
</dbReference>
<dbReference type="CDD" id="cd01949">
    <property type="entry name" value="GGDEF"/>
    <property type="match status" value="1"/>
</dbReference>
<dbReference type="SUPFAM" id="SSF55073">
    <property type="entry name" value="Nucleotide cyclase"/>
    <property type="match status" value="1"/>
</dbReference>